<sequence>MSSEATTTTATRTAGANSGKGMKPAKVTEILEAYRAVGVAWDDLVEPVQDALIQDLMRYYDRWCKCVCRACGCQSKDHMGARNGCPAIGNTRPLSIVRIIDLCCNAAHEKREVSKAVRDAMRNGHSPLVDPSVKIQYTRPHHEAADPEYLRKKKESASRPSKASGRRRQRTADDGATEVIPDDGATSSAPATPLPSAPPSAGSLTMPAPAETQVQAMAQQMAAHLGAALAEANKRTESNNQAIAAALNLLGTEVQSLRAENEAIRSQAAQVLEASSRRVDPAAPAVGAKVDHVALAASVPSVAAPSVAQPSATLQQQKRAPVQARPPASSRSRDNIFQQRPAQRKNTAAFPTAAPSPLYPPIGARSMAPHLASLQGRVH</sequence>
<feature type="compositionally biased region" description="Basic and acidic residues" evidence="2">
    <location>
        <begin position="140"/>
        <end position="150"/>
    </location>
</feature>
<feature type="compositionally biased region" description="Polar residues" evidence="2">
    <location>
        <begin position="335"/>
        <end position="346"/>
    </location>
</feature>
<feature type="region of interest" description="Disordered" evidence="2">
    <location>
        <begin position="309"/>
        <end position="361"/>
    </location>
</feature>
<feature type="region of interest" description="Disordered" evidence="2">
    <location>
        <begin position="123"/>
        <end position="206"/>
    </location>
</feature>
<dbReference type="Proteomes" id="UP001253637">
    <property type="component" value="Segment"/>
</dbReference>
<organism evidence="3 4">
    <name type="scientific">Pandoravirus japonicus</name>
    <dbReference type="NCBI Taxonomy" id="2823154"/>
    <lineage>
        <taxon>Viruses</taxon>
        <taxon>Pandoravirus</taxon>
    </lineage>
</organism>
<evidence type="ECO:0000256" key="2">
    <source>
        <dbReference type="SAM" id="MobiDB-lite"/>
    </source>
</evidence>
<dbReference type="EMBL" id="LC625835">
    <property type="protein sequence ID" value="BCU03848.1"/>
    <property type="molecule type" value="Genomic_DNA"/>
</dbReference>
<evidence type="ECO:0000313" key="4">
    <source>
        <dbReference type="Proteomes" id="UP001253637"/>
    </source>
</evidence>
<accession>A0A811BPN3</accession>
<feature type="compositionally biased region" description="Low complexity" evidence="2">
    <location>
        <begin position="1"/>
        <end position="16"/>
    </location>
</feature>
<keyword evidence="1" id="KW-0175">Coiled coil</keyword>
<reference evidence="3" key="1">
    <citation type="submission" date="2021-04" db="EMBL/GenBank/DDBJ databases">
        <title>Draft Genome Sequence of Pandoravirus japonicus, Isolated from the Sabaishi River of Niigata, Japan.</title>
        <authorList>
            <person name="Hosokawa N."/>
            <person name="Takahashi H."/>
            <person name="Aoki K."/>
            <person name="Takemura M."/>
        </authorList>
    </citation>
    <scope>NUCLEOTIDE SEQUENCE</scope>
</reference>
<feature type="region of interest" description="Disordered" evidence="2">
    <location>
        <begin position="1"/>
        <end position="22"/>
    </location>
</feature>
<evidence type="ECO:0000313" key="3">
    <source>
        <dbReference type="EMBL" id="BCU03848.1"/>
    </source>
</evidence>
<proteinExistence type="predicted"/>
<protein>
    <submittedName>
        <fullName evidence="3">Uncharacterized protein</fullName>
    </submittedName>
</protein>
<name>A0A811BPN3_9VIRU</name>
<evidence type="ECO:0000256" key="1">
    <source>
        <dbReference type="SAM" id="Coils"/>
    </source>
</evidence>
<feature type="coiled-coil region" evidence="1">
    <location>
        <begin position="247"/>
        <end position="274"/>
    </location>
</feature>